<protein>
    <recommendedName>
        <fullName evidence="6">HTH APSES-type domain-containing protein</fullName>
    </recommendedName>
</protein>
<feature type="region of interest" description="Disordered" evidence="5">
    <location>
        <begin position="94"/>
        <end position="198"/>
    </location>
</feature>
<reference evidence="7" key="1">
    <citation type="submission" date="2014-01" db="EMBL/GenBank/DDBJ databases">
        <title>The genome of the white-rot fungus Pycnoporus cinnabarinus: a basidiomycete model with a versatile arsenal for lignocellulosic biomass breakdown.</title>
        <authorList>
            <person name="Levasseur A."/>
            <person name="Lomascolo A."/>
            <person name="Ruiz-Duenas F.J."/>
            <person name="Uzan E."/>
            <person name="Piumi F."/>
            <person name="Kues U."/>
            <person name="Ram A.F.J."/>
            <person name="Murat C."/>
            <person name="Haon M."/>
            <person name="Benoit I."/>
            <person name="Arfi Y."/>
            <person name="Chevret D."/>
            <person name="Drula E."/>
            <person name="Kwon M.J."/>
            <person name="Gouret P."/>
            <person name="Lesage-Meessen L."/>
            <person name="Lombard V."/>
            <person name="Mariette J."/>
            <person name="Noirot C."/>
            <person name="Park J."/>
            <person name="Patyshakuliyeva A."/>
            <person name="Wieneger R.A.B."/>
            <person name="Wosten H.A.B."/>
            <person name="Martin F."/>
            <person name="Coutinho P.M."/>
            <person name="de Vries R."/>
            <person name="Martinez A.T."/>
            <person name="Klopp C."/>
            <person name="Pontarotti P."/>
            <person name="Henrissat B."/>
            <person name="Record E."/>
        </authorList>
    </citation>
    <scope>NUCLEOTIDE SEQUENCE [LARGE SCALE GENOMIC DNA]</scope>
    <source>
        <strain evidence="7">BRFM137</strain>
    </source>
</reference>
<dbReference type="PRINTS" id="PR01415">
    <property type="entry name" value="ANKYRIN"/>
</dbReference>
<dbReference type="OMA" id="IHHAAIM"/>
<evidence type="ECO:0000313" key="8">
    <source>
        <dbReference type="Proteomes" id="UP000029665"/>
    </source>
</evidence>
<dbReference type="STRING" id="5643.A0A060SNQ5"/>
<keyword evidence="8" id="KW-1185">Reference proteome</keyword>
<organism evidence="7 8">
    <name type="scientific">Pycnoporus cinnabarinus</name>
    <name type="common">Cinnabar-red polypore</name>
    <name type="synonym">Trametes cinnabarina</name>
    <dbReference type="NCBI Taxonomy" id="5643"/>
    <lineage>
        <taxon>Eukaryota</taxon>
        <taxon>Fungi</taxon>
        <taxon>Dikarya</taxon>
        <taxon>Basidiomycota</taxon>
        <taxon>Agaricomycotina</taxon>
        <taxon>Agaricomycetes</taxon>
        <taxon>Polyporales</taxon>
        <taxon>Polyporaceae</taxon>
        <taxon>Trametes</taxon>
    </lineage>
</organism>
<dbReference type="SUPFAM" id="SSF48403">
    <property type="entry name" value="Ankyrin repeat"/>
    <property type="match status" value="1"/>
</dbReference>
<feature type="region of interest" description="Disordered" evidence="5">
    <location>
        <begin position="1023"/>
        <end position="1081"/>
    </location>
</feature>
<dbReference type="FunFam" id="1.25.40.20:FF:000238">
    <property type="entry name" value="Unplaced genomic scaffold supercont1.20, whole genome shotgun sequence"/>
    <property type="match status" value="1"/>
</dbReference>
<dbReference type="OrthoDB" id="6718656at2759"/>
<dbReference type="GO" id="GO:0030907">
    <property type="term" value="C:MBF transcription complex"/>
    <property type="evidence" value="ECO:0007669"/>
    <property type="project" value="TreeGrafter"/>
</dbReference>
<dbReference type="Pfam" id="PF12796">
    <property type="entry name" value="Ank_2"/>
    <property type="match status" value="1"/>
</dbReference>
<dbReference type="AlphaFoldDB" id="A0A060SNQ5"/>
<dbReference type="SUPFAM" id="SSF54616">
    <property type="entry name" value="DNA-binding domain of Mlu1-box binding protein MBP1"/>
    <property type="match status" value="1"/>
</dbReference>
<keyword evidence="1" id="KW-0677">Repeat</keyword>
<proteinExistence type="predicted"/>
<feature type="compositionally biased region" description="Low complexity" evidence="5">
    <location>
        <begin position="149"/>
        <end position="162"/>
    </location>
</feature>
<name>A0A060SNQ5_PYCCI</name>
<feature type="coiled-coil region" evidence="4">
    <location>
        <begin position="476"/>
        <end position="541"/>
    </location>
</feature>
<evidence type="ECO:0000256" key="3">
    <source>
        <dbReference type="PROSITE-ProRule" id="PRU00023"/>
    </source>
</evidence>
<dbReference type="PROSITE" id="PS51299">
    <property type="entry name" value="HTH_APSES"/>
    <property type="match status" value="1"/>
</dbReference>
<dbReference type="Pfam" id="PF04383">
    <property type="entry name" value="KilA-N"/>
    <property type="match status" value="1"/>
</dbReference>
<feature type="compositionally biased region" description="Basic and acidic residues" evidence="5">
    <location>
        <begin position="1023"/>
        <end position="1040"/>
    </location>
</feature>
<dbReference type="InterPro" id="IPR002110">
    <property type="entry name" value="Ankyrin_rpt"/>
</dbReference>
<feature type="domain" description="HTH APSES-type" evidence="6">
    <location>
        <begin position="1"/>
        <end position="86"/>
    </location>
</feature>
<evidence type="ECO:0000259" key="6">
    <source>
        <dbReference type="PROSITE" id="PS51299"/>
    </source>
</evidence>
<dbReference type="GO" id="GO:0033309">
    <property type="term" value="C:SBF transcription complex"/>
    <property type="evidence" value="ECO:0007669"/>
    <property type="project" value="TreeGrafter"/>
</dbReference>
<dbReference type="InterPro" id="IPR018004">
    <property type="entry name" value="KilA/APSES_HTH"/>
</dbReference>
<dbReference type="PROSITE" id="PS50297">
    <property type="entry name" value="ANK_REP_REGION"/>
    <property type="match status" value="2"/>
</dbReference>
<comment type="caution">
    <text evidence="7">The sequence shown here is derived from an EMBL/GenBank/DDBJ whole genome shotgun (WGS) entry which is preliminary data.</text>
</comment>
<dbReference type="PROSITE" id="PS50088">
    <property type="entry name" value="ANK_REPEAT"/>
    <property type="match status" value="2"/>
</dbReference>
<dbReference type="Gene3D" id="1.25.40.20">
    <property type="entry name" value="Ankyrin repeat-containing domain"/>
    <property type="match status" value="1"/>
</dbReference>
<dbReference type="InterPro" id="IPR036887">
    <property type="entry name" value="HTH_APSES_sf"/>
</dbReference>
<feature type="repeat" description="ANK" evidence="3">
    <location>
        <begin position="365"/>
        <end position="397"/>
    </location>
</feature>
<dbReference type="PANTHER" id="PTHR43828:SF15">
    <property type="entry name" value="TRANSCRIPTION FACTOR MBP1"/>
    <property type="match status" value="1"/>
</dbReference>
<dbReference type="InterPro" id="IPR051642">
    <property type="entry name" value="SWI6-like"/>
</dbReference>
<feature type="repeat" description="ANK" evidence="3">
    <location>
        <begin position="246"/>
        <end position="278"/>
    </location>
</feature>
<evidence type="ECO:0000256" key="2">
    <source>
        <dbReference type="ARBA" id="ARBA00023043"/>
    </source>
</evidence>
<evidence type="ECO:0000256" key="4">
    <source>
        <dbReference type="SAM" id="Coils"/>
    </source>
</evidence>
<dbReference type="GO" id="GO:0001228">
    <property type="term" value="F:DNA-binding transcription activator activity, RNA polymerase II-specific"/>
    <property type="evidence" value="ECO:0007669"/>
    <property type="project" value="UniProtKB-ARBA"/>
</dbReference>
<dbReference type="Pfam" id="PF00023">
    <property type="entry name" value="Ank"/>
    <property type="match status" value="1"/>
</dbReference>
<evidence type="ECO:0000256" key="5">
    <source>
        <dbReference type="SAM" id="MobiDB-lite"/>
    </source>
</evidence>
<feature type="compositionally biased region" description="Basic residues" evidence="5">
    <location>
        <begin position="1042"/>
        <end position="1052"/>
    </location>
</feature>
<dbReference type="SMART" id="SM01252">
    <property type="entry name" value="KilA-N"/>
    <property type="match status" value="1"/>
</dbReference>
<accession>A0A060SNQ5</accession>
<dbReference type="Gene3D" id="3.10.260.10">
    <property type="entry name" value="Transcription regulator HTH, APSES-type DNA-binding domain"/>
    <property type="match status" value="1"/>
</dbReference>
<dbReference type="InterPro" id="IPR003163">
    <property type="entry name" value="Tscrpt_reg_HTH_APSES-type"/>
</dbReference>
<dbReference type="Proteomes" id="UP000029665">
    <property type="component" value="Unassembled WGS sequence"/>
</dbReference>
<evidence type="ECO:0000313" key="7">
    <source>
        <dbReference type="EMBL" id="CDO74083.1"/>
    </source>
</evidence>
<sequence>MRRRSDSWLNATQILKVAGFDKPQRTRILEREVQKGEHEKVQGGYGKYQGTWIPLERGLALCKQYGCDTLLRAIIEFQPEAKSPPLAPKHLISAQSSKASIRRGGELTTASVASTRSSKRAAQDGETDIETVSVRASEDDTMTPSPSEATTSSRTPSPIRSSPGPPASTSNVMDEDFPSPSPEPSRKRKHRAHEEVESLDDAYGGTNQAAYGDQILEYFISDSNQIPEILINPPPDFDPNMAIDDDGHTALHWAAAMGRVRIVKLLLTAGADIYKVNKAGQTALMRSVMFANNYDVRKFPELYELLHKSTLNIDNSNRTVFHHIVDVAMSKGKTHAARYYMETVLQRLADYPQELADIINFQDEEGETALTMAARCRSKRLVKLLLDHGADPKIANRDGKTTEDYILEDERFRSSPILPSRPLPFRSTDGPSLNGTSSFPFFPSSSDRPPIHYSVTGQKVATRCVNDVTMMLDSLAASFDQELKEKERDLTQANALLSNIQTEILESQRTVGQLKAQAQGLPNAQQTVEQLEGELQAKMGKRFRLGWEKWVKDEEDRERAIRDASGGQLISTNGEPVSDLLALHADIPTDPEELRKECEKLRDELAGRMTRRKDMFDRLVKFQAEAGTGGRMAEYRRLISAGCGGISPEEVDGVVGMLLETLEAEEPPSSSTPWNGTATRTNLRGRTPLLAAVPLLSACFSTAGNCCVMSITARELAFAATGHAFTRNFRHLLPVPRFLVRGPHISGQPKMKDTKPMDRIKYWNIVPGDFVKLRGDTSGKLHEVYKVNKLTNRVLLKREINKPGEYNQSTTAVSVPYAQCQLLVGRYEYPPEGDATEPQVKPVFASRLTMSQPYWYPKGGYYIWRRYAVNTTPRLPNYSDKTHISIRIPWPKQSKVTRPDPTAYDTPEDVVNEVTYKPLAFPTSLIQPAPRIPSEHEYITSLRQPKKVSLPPSAPVEVHLSKELSNPHGRAKKQARWQAFHARQKALLNELISAEYQNLNGRTRAEARAEATWKWKNQLEQERKEEMKRRWRNRGEEAALARKARRKARKAAKREQKLRNLVLADAPNQVVPPSSKAPATA</sequence>
<evidence type="ECO:0000256" key="1">
    <source>
        <dbReference type="ARBA" id="ARBA00022737"/>
    </source>
</evidence>
<dbReference type="EMBL" id="CCBP010000125">
    <property type="protein sequence ID" value="CDO74083.1"/>
    <property type="molecule type" value="Genomic_DNA"/>
</dbReference>
<dbReference type="GO" id="GO:0003677">
    <property type="term" value="F:DNA binding"/>
    <property type="evidence" value="ECO:0007669"/>
    <property type="project" value="InterPro"/>
</dbReference>
<dbReference type="HOGENOM" id="CLU_286065_0_0_1"/>
<gene>
    <name evidence="7" type="ORF">BN946_scf185043.g133</name>
</gene>
<dbReference type="SMART" id="SM00248">
    <property type="entry name" value="ANK"/>
    <property type="match status" value="3"/>
</dbReference>
<dbReference type="PANTHER" id="PTHR43828">
    <property type="entry name" value="ASPARAGINASE"/>
    <property type="match status" value="1"/>
</dbReference>
<keyword evidence="2 3" id="KW-0040">ANK repeat</keyword>
<dbReference type="InterPro" id="IPR036770">
    <property type="entry name" value="Ankyrin_rpt-contain_sf"/>
</dbReference>
<keyword evidence="4" id="KW-0175">Coiled coil</keyword>